<dbReference type="WBParaSite" id="PEQ_0000978801-mRNA-1">
    <property type="protein sequence ID" value="PEQ_0000978801-mRNA-1"/>
    <property type="gene ID" value="PEQ_0000978801"/>
</dbReference>
<proteinExistence type="predicted"/>
<protein>
    <submittedName>
        <fullName evidence="2">Uncharacterized protein</fullName>
    </submittedName>
</protein>
<keyword evidence="1" id="KW-1185">Reference proteome</keyword>
<dbReference type="AlphaFoldDB" id="A0A914RTY9"/>
<organism evidence="1 2">
    <name type="scientific">Parascaris equorum</name>
    <name type="common">Equine roundworm</name>
    <dbReference type="NCBI Taxonomy" id="6256"/>
    <lineage>
        <taxon>Eukaryota</taxon>
        <taxon>Metazoa</taxon>
        <taxon>Ecdysozoa</taxon>
        <taxon>Nematoda</taxon>
        <taxon>Chromadorea</taxon>
        <taxon>Rhabditida</taxon>
        <taxon>Spirurina</taxon>
        <taxon>Ascaridomorpha</taxon>
        <taxon>Ascaridoidea</taxon>
        <taxon>Ascarididae</taxon>
        <taxon>Parascaris</taxon>
    </lineage>
</organism>
<evidence type="ECO:0000313" key="2">
    <source>
        <dbReference type="WBParaSite" id="PEQ_0000978801-mRNA-1"/>
    </source>
</evidence>
<sequence>MHLIGTRFTELRVTELATDLITPNILHEMAAKCPRLYALTLGVVFYSSNS</sequence>
<name>A0A914RTY9_PAREQ</name>
<reference evidence="2" key="1">
    <citation type="submission" date="2022-11" db="UniProtKB">
        <authorList>
            <consortium name="WormBaseParasite"/>
        </authorList>
    </citation>
    <scope>IDENTIFICATION</scope>
</reference>
<dbReference type="Proteomes" id="UP000887564">
    <property type="component" value="Unplaced"/>
</dbReference>
<accession>A0A914RTY9</accession>
<evidence type="ECO:0000313" key="1">
    <source>
        <dbReference type="Proteomes" id="UP000887564"/>
    </source>
</evidence>